<comment type="similarity">
    <text evidence="1">Belongs to the short-chain dehydrogenases/reductases (SDR) family.</text>
</comment>
<dbReference type="PROSITE" id="PS00061">
    <property type="entry name" value="ADH_SHORT"/>
    <property type="match status" value="1"/>
</dbReference>
<dbReference type="CDD" id="cd05233">
    <property type="entry name" value="SDR_c"/>
    <property type="match status" value="1"/>
</dbReference>
<dbReference type="Proteomes" id="UP000321514">
    <property type="component" value="Unassembled WGS sequence"/>
</dbReference>
<dbReference type="Pfam" id="PF13561">
    <property type="entry name" value="adh_short_C2"/>
    <property type="match status" value="1"/>
</dbReference>
<dbReference type="PANTHER" id="PTHR42760:SF133">
    <property type="entry name" value="3-OXOACYL-[ACYL-CARRIER-PROTEIN] REDUCTASE"/>
    <property type="match status" value="1"/>
</dbReference>
<reference evidence="5 6" key="1">
    <citation type="submission" date="2016-10" db="EMBL/GenBank/DDBJ databases">
        <authorList>
            <person name="Varghese N."/>
            <person name="Submissions S."/>
        </authorList>
    </citation>
    <scope>NUCLEOTIDE SEQUENCE [LARGE SCALE GENOMIC DNA]</scope>
    <source>
        <strain evidence="5 6">DSM 16525</strain>
    </source>
</reference>
<evidence type="ECO:0000313" key="6">
    <source>
        <dbReference type="Proteomes" id="UP000183760"/>
    </source>
</evidence>
<dbReference type="STRING" id="1334629.MFUL124B02_33030"/>
<reference evidence="4 7" key="2">
    <citation type="submission" date="2019-07" db="EMBL/GenBank/DDBJ databases">
        <title>Whole genome shotgun sequence of Myxococcus fulvus NBRC 100333.</title>
        <authorList>
            <person name="Hosoyama A."/>
            <person name="Uohara A."/>
            <person name="Ohji S."/>
            <person name="Ichikawa N."/>
        </authorList>
    </citation>
    <scope>NUCLEOTIDE SEQUENCE [LARGE SCALE GENOMIC DNA]</scope>
    <source>
        <strain evidence="4 7">NBRC 100333</strain>
    </source>
</reference>
<dbReference type="InterPro" id="IPR036291">
    <property type="entry name" value="NAD(P)-bd_dom_sf"/>
</dbReference>
<dbReference type="PANTHER" id="PTHR42760">
    <property type="entry name" value="SHORT-CHAIN DEHYDROGENASES/REDUCTASES FAMILY MEMBER"/>
    <property type="match status" value="1"/>
</dbReference>
<feature type="domain" description="Ketoreductase" evidence="3">
    <location>
        <begin position="6"/>
        <end position="189"/>
    </location>
</feature>
<keyword evidence="2" id="KW-0560">Oxidoreductase</keyword>
<dbReference type="RefSeq" id="WP_046715565.1">
    <property type="nucleotide sequence ID" value="NZ_BJXR01000016.1"/>
</dbReference>
<dbReference type="GO" id="GO:0048038">
    <property type="term" value="F:quinone binding"/>
    <property type="evidence" value="ECO:0007669"/>
    <property type="project" value="TreeGrafter"/>
</dbReference>
<dbReference type="SMART" id="SM00822">
    <property type="entry name" value="PKS_KR"/>
    <property type="match status" value="1"/>
</dbReference>
<evidence type="ECO:0000313" key="5">
    <source>
        <dbReference type="EMBL" id="SET45784.1"/>
    </source>
</evidence>
<keyword evidence="6" id="KW-1185">Reference proteome</keyword>
<evidence type="ECO:0000256" key="1">
    <source>
        <dbReference type="ARBA" id="ARBA00006484"/>
    </source>
</evidence>
<evidence type="ECO:0000313" key="7">
    <source>
        <dbReference type="Proteomes" id="UP000321514"/>
    </source>
</evidence>
<dbReference type="GO" id="GO:0016616">
    <property type="term" value="F:oxidoreductase activity, acting on the CH-OH group of donors, NAD or NADP as acceptor"/>
    <property type="evidence" value="ECO:0007669"/>
    <property type="project" value="TreeGrafter"/>
</dbReference>
<dbReference type="InterPro" id="IPR020904">
    <property type="entry name" value="Sc_DH/Rdtase_CS"/>
</dbReference>
<dbReference type="NCBIfam" id="NF005559">
    <property type="entry name" value="PRK07231.1"/>
    <property type="match status" value="1"/>
</dbReference>
<dbReference type="Gene3D" id="3.40.50.720">
    <property type="entry name" value="NAD(P)-binding Rossmann-like Domain"/>
    <property type="match status" value="1"/>
</dbReference>
<dbReference type="PRINTS" id="PR00081">
    <property type="entry name" value="GDHRDH"/>
</dbReference>
<dbReference type="OrthoDB" id="9789398at2"/>
<comment type="caution">
    <text evidence="4">The sequence shown here is derived from an EMBL/GenBank/DDBJ whole genome shotgun (WGS) entry which is preliminary data.</text>
</comment>
<evidence type="ECO:0000256" key="2">
    <source>
        <dbReference type="ARBA" id="ARBA00023002"/>
    </source>
</evidence>
<dbReference type="Proteomes" id="UP000183760">
    <property type="component" value="Unassembled WGS sequence"/>
</dbReference>
<dbReference type="PRINTS" id="PR00080">
    <property type="entry name" value="SDRFAMILY"/>
</dbReference>
<dbReference type="AlphaFoldDB" id="A0A511SZE9"/>
<dbReference type="EMBL" id="BJXR01000016">
    <property type="protein sequence ID" value="GEN06538.1"/>
    <property type="molecule type" value="Genomic_DNA"/>
</dbReference>
<accession>A0A511SZE9</accession>
<organism evidence="4 7">
    <name type="scientific">Myxococcus fulvus</name>
    <dbReference type="NCBI Taxonomy" id="33"/>
    <lineage>
        <taxon>Bacteria</taxon>
        <taxon>Pseudomonadati</taxon>
        <taxon>Myxococcota</taxon>
        <taxon>Myxococcia</taxon>
        <taxon>Myxococcales</taxon>
        <taxon>Cystobacterineae</taxon>
        <taxon>Myxococcaceae</taxon>
        <taxon>Myxococcus</taxon>
    </lineage>
</organism>
<dbReference type="InterPro" id="IPR002347">
    <property type="entry name" value="SDR_fam"/>
</dbReference>
<evidence type="ECO:0000313" key="4">
    <source>
        <dbReference type="EMBL" id="GEN06538.1"/>
    </source>
</evidence>
<dbReference type="SUPFAM" id="SSF51735">
    <property type="entry name" value="NAD(P)-binding Rossmann-fold domains"/>
    <property type="match status" value="1"/>
</dbReference>
<name>A0A511SZE9_MYXFU</name>
<dbReference type="EMBL" id="FOIB01000002">
    <property type="protein sequence ID" value="SET45784.1"/>
    <property type="molecule type" value="Genomic_DNA"/>
</dbReference>
<dbReference type="GO" id="GO:0006633">
    <property type="term" value="P:fatty acid biosynthetic process"/>
    <property type="evidence" value="ECO:0007669"/>
    <property type="project" value="TreeGrafter"/>
</dbReference>
<dbReference type="FunFam" id="3.40.50.720:FF:000084">
    <property type="entry name" value="Short-chain dehydrogenase reductase"/>
    <property type="match status" value="1"/>
</dbReference>
<proteinExistence type="inferred from homology"/>
<protein>
    <submittedName>
        <fullName evidence="5">3-oxoacyl-[acyl-carrier protein] reductase</fullName>
    </submittedName>
    <submittedName>
        <fullName evidence="4">Beta-ketoacyl-ACP reductase</fullName>
    </submittedName>
</protein>
<gene>
    <name evidence="4" type="ORF">MFU01_15750</name>
    <name evidence="5" type="ORF">SAMN05443572_102351</name>
</gene>
<evidence type="ECO:0000259" key="3">
    <source>
        <dbReference type="SMART" id="SM00822"/>
    </source>
</evidence>
<sequence>MKLLSQCAIVTGGAQGIGLAVASRLMREGTHVLVFGRTETKVVEAAERLNREAEGRARAVPFAGDVCRVDDVERAHECATRELGLPGILVNNAGTVSLSLLMDLPEDELDRLFAVNLKGPFLCLKTFARALIARNQPGAVVNVSSLCQTVVSEGLGHYSASKAALAQLSRAAALELGRHNIRVNVVAPGATHTPQAAAFIEGPTMHRELLARTPLGRAHALADEVARVVMFLCSEDSVWVTGESLDVDGGNHLRGLPNYWEALNPPR</sequence>
<dbReference type="InterPro" id="IPR057326">
    <property type="entry name" value="KR_dom"/>
</dbReference>